<dbReference type="EMBL" id="BSTX01000002">
    <property type="protein sequence ID" value="GLZ78879.1"/>
    <property type="molecule type" value="Genomic_DNA"/>
</dbReference>
<proteinExistence type="predicted"/>
<evidence type="ECO:0000313" key="2">
    <source>
        <dbReference type="EMBL" id="GLZ78879.1"/>
    </source>
</evidence>
<evidence type="ECO:0000259" key="1">
    <source>
        <dbReference type="Pfam" id="PF13788"/>
    </source>
</evidence>
<keyword evidence="3" id="KW-1185">Reference proteome</keyword>
<dbReference type="RefSeq" id="WP_285664014.1">
    <property type="nucleotide sequence ID" value="NZ_BSTX01000002.1"/>
</dbReference>
<feature type="domain" description="DUF4180" evidence="1">
    <location>
        <begin position="10"/>
        <end position="119"/>
    </location>
</feature>
<evidence type="ECO:0000313" key="3">
    <source>
        <dbReference type="Proteomes" id="UP001165079"/>
    </source>
</evidence>
<comment type="caution">
    <text evidence="2">The sequence shown here is derived from an EMBL/GenBank/DDBJ whole genome shotgun (WGS) entry which is preliminary data.</text>
</comment>
<sequence>MSDIVETLHGVGVLFCDPEGDAVTDERSAVDLIAANYGRGADWVAVPVERLSADFFTLRTGVAGGIMQKFVQYRAGLIVLGDVSAHIEASDAFRDLVRESNRGRHVWFLADRDAVAAQLERVAA</sequence>
<dbReference type="AlphaFoldDB" id="A0A9W6SN30"/>
<accession>A0A9W6SN30</accession>
<dbReference type="Pfam" id="PF13788">
    <property type="entry name" value="DUF4180"/>
    <property type="match status" value="1"/>
</dbReference>
<dbReference type="InterPro" id="IPR025438">
    <property type="entry name" value="DUF4180"/>
</dbReference>
<reference evidence="2" key="1">
    <citation type="submission" date="2023-03" db="EMBL/GenBank/DDBJ databases">
        <title>Actinorhabdospora filicis NBRC 111898.</title>
        <authorList>
            <person name="Ichikawa N."/>
            <person name="Sato H."/>
            <person name="Tonouchi N."/>
        </authorList>
    </citation>
    <scope>NUCLEOTIDE SEQUENCE</scope>
    <source>
        <strain evidence="2">NBRC 111898</strain>
    </source>
</reference>
<gene>
    <name evidence="2" type="ORF">Afil01_36860</name>
</gene>
<dbReference type="Proteomes" id="UP001165079">
    <property type="component" value="Unassembled WGS sequence"/>
</dbReference>
<name>A0A9W6SN30_9ACTN</name>
<protein>
    <recommendedName>
        <fullName evidence="1">DUF4180 domain-containing protein</fullName>
    </recommendedName>
</protein>
<organism evidence="2 3">
    <name type="scientific">Actinorhabdospora filicis</name>
    <dbReference type="NCBI Taxonomy" id="1785913"/>
    <lineage>
        <taxon>Bacteria</taxon>
        <taxon>Bacillati</taxon>
        <taxon>Actinomycetota</taxon>
        <taxon>Actinomycetes</taxon>
        <taxon>Micromonosporales</taxon>
        <taxon>Micromonosporaceae</taxon>
        <taxon>Actinorhabdospora</taxon>
    </lineage>
</organism>